<dbReference type="Gene3D" id="2.60.40.2030">
    <property type="match status" value="2"/>
</dbReference>
<name>A0A1Y0EIR7_9BURK</name>
<dbReference type="AlphaFoldDB" id="A0A1Y0EIR7"/>
<evidence type="ECO:0000313" key="3">
    <source>
        <dbReference type="Proteomes" id="UP000196138"/>
    </source>
</evidence>
<accession>A0A1Y0EIR7</accession>
<gene>
    <name evidence="2" type="ORF">CCO03_01435</name>
</gene>
<dbReference type="SUPFAM" id="SSF63825">
    <property type="entry name" value="YWTD domain"/>
    <property type="match status" value="1"/>
</dbReference>
<keyword evidence="3" id="KW-1185">Reference proteome</keyword>
<evidence type="ECO:0000313" key="2">
    <source>
        <dbReference type="EMBL" id="ARU03523.1"/>
    </source>
</evidence>
<dbReference type="SUPFAM" id="SSF141072">
    <property type="entry name" value="CalX-like"/>
    <property type="match status" value="2"/>
</dbReference>
<dbReference type="EMBL" id="CP021455">
    <property type="protein sequence ID" value="ARU03523.1"/>
    <property type="molecule type" value="Genomic_DNA"/>
</dbReference>
<protein>
    <recommendedName>
        <fullName evidence="4">IPTL-CTERM protein sorting domain-containing protein</fullName>
    </recommendedName>
</protein>
<dbReference type="KEGG" id="cser:CCO03_01435"/>
<evidence type="ECO:0008006" key="4">
    <source>
        <dbReference type="Google" id="ProtNLM"/>
    </source>
</evidence>
<proteinExistence type="predicted"/>
<keyword evidence="1" id="KW-0732">Signal</keyword>
<feature type="signal peptide" evidence="1">
    <location>
        <begin position="1"/>
        <end position="16"/>
    </location>
</feature>
<feature type="chain" id="PRO_5012281986" description="IPTL-CTERM protein sorting domain-containing protein" evidence="1">
    <location>
        <begin position="17"/>
        <end position="693"/>
    </location>
</feature>
<reference evidence="2 3" key="1">
    <citation type="submission" date="2017-05" db="EMBL/GenBank/DDBJ databases">
        <authorList>
            <person name="Song R."/>
            <person name="Chenine A.L."/>
            <person name="Ruprecht R.M."/>
        </authorList>
    </citation>
    <scope>NUCLEOTIDE SEQUENCE [LARGE SCALE GENOMIC DNA]</scope>
    <source>
        <strain evidence="2 3">DSM 26136</strain>
    </source>
</reference>
<dbReference type="Proteomes" id="UP000196138">
    <property type="component" value="Chromosome"/>
</dbReference>
<evidence type="ECO:0000256" key="1">
    <source>
        <dbReference type="SAM" id="SignalP"/>
    </source>
</evidence>
<dbReference type="InterPro" id="IPR038081">
    <property type="entry name" value="CalX-like_sf"/>
</dbReference>
<sequence length="693" mass="69112">MALGAAGLLAASATWAAAGAPLPRCSASAASFYLMQYTEATAPSTAPTTTLSRAAVPATGAVTLNPVWSGQTAPTPSPRDLSRNAGATVAGGMANDGYIYAMRAVGTQEPGWDLQGGLWTSEWRTHTRHYEMLRYGRDGVDNLGIVDGLGIYLTSTAAGGTSVTGAIDARLGPNFNAADVDPVTGVLYLASFQTGGALNRVFRIDITQSPPKYLSTLDLSSAIPGTQSGDFAIDAAGEWAYGVANTSFTGQSYRFNLATGVVQSLGSTFFSLPFGGAARLLNDPSKFAFYGFGTRVMTAPAGTLGNTQATSSADSADAASCLPKFIATLQCTPTDLVDADGQVANCTVALNQPAPAGGVAVALTPAPASPRYSTTCGSSVTVAAGATSAACTVTATPNTVPGDGDVTATVQLSTPDPSADYELGTPTAALVTVRNDDLPSVSLSCAPDSLFDSPGQTATCTLTANAPAPAGGLTVGLVPPTANPRYTTTCGDALTLAAGATTATCTVTAVPNTVPADGDVPAVVSLATPAAGAGYQLGAPTQATVLVRNDDAAPPVAQVVCTPDSLVDAAGQVATCTVSLSEPAPAGGVNIVLAPPASNPRYTTSCASPLLVAAGATTASCLITATANTVPGDGDVSAVLGLLPGSGYTVGPAAQATVTVRDDDRTPHPVPTLGGWSLLLLALGLGWAARRRA</sequence>
<organism evidence="2 3">
    <name type="scientific">Comamonas serinivorans</name>
    <dbReference type="NCBI Taxonomy" id="1082851"/>
    <lineage>
        <taxon>Bacteria</taxon>
        <taxon>Pseudomonadati</taxon>
        <taxon>Pseudomonadota</taxon>
        <taxon>Betaproteobacteria</taxon>
        <taxon>Burkholderiales</taxon>
        <taxon>Comamonadaceae</taxon>
        <taxon>Comamonas</taxon>
    </lineage>
</organism>